<reference evidence="1 2" key="1">
    <citation type="submission" date="2009-06" db="EMBL/GenBank/DDBJ databases">
        <title>Complete sequence of Dickeya zeae Ech1591.</title>
        <authorList>
            <consortium name="US DOE Joint Genome Institute"/>
            <person name="Lucas S."/>
            <person name="Copeland A."/>
            <person name="Lapidus A."/>
            <person name="Glavina del Rio T."/>
            <person name="Tice H."/>
            <person name="Bruce D."/>
            <person name="Goodwin L."/>
            <person name="Pitluck S."/>
            <person name="Chertkov O."/>
            <person name="Brettin T."/>
            <person name="Detter J.C."/>
            <person name="Han C."/>
            <person name="Larimer F."/>
            <person name="Land M."/>
            <person name="Hauser L."/>
            <person name="Kyrpides N."/>
            <person name="Ovchinnikova G."/>
            <person name="Balakrishnan V."/>
            <person name="Glasner J."/>
            <person name="Perna N.T."/>
        </authorList>
    </citation>
    <scope>NUCLEOTIDE SEQUENCE [LARGE SCALE GENOMIC DNA]</scope>
    <source>
        <strain evidence="1 2">Ech1591</strain>
    </source>
</reference>
<dbReference type="AlphaFoldDB" id="C6CHS9"/>
<accession>C6CHS9</accession>
<evidence type="ECO:0000313" key="1">
    <source>
        <dbReference type="EMBL" id="ACT08036.1"/>
    </source>
</evidence>
<evidence type="ECO:0000313" key="2">
    <source>
        <dbReference type="Proteomes" id="UP000002735"/>
    </source>
</evidence>
<dbReference type="HOGENOM" id="CLU_3042847_0_0_6"/>
<organism evidence="1 2">
    <name type="scientific">Dickeya chrysanthemi (strain Ech1591)</name>
    <name type="common">Dickeya zeae (strain Ech1591)</name>
    <dbReference type="NCBI Taxonomy" id="561229"/>
    <lineage>
        <taxon>Bacteria</taxon>
        <taxon>Pseudomonadati</taxon>
        <taxon>Pseudomonadota</taxon>
        <taxon>Gammaproteobacteria</taxon>
        <taxon>Enterobacterales</taxon>
        <taxon>Pectobacteriaceae</taxon>
        <taxon>Dickeya</taxon>
    </lineage>
</organism>
<sequence>MFLTPLYVDLIPHITKPHSLKHRFIVTTITKTKRFFMGAFVGTLLTININKIDN</sequence>
<protein>
    <submittedName>
        <fullName evidence="1">Uncharacterized protein</fullName>
    </submittedName>
</protein>
<name>C6CHS9_DICC1</name>
<dbReference type="Proteomes" id="UP000002735">
    <property type="component" value="Chromosome"/>
</dbReference>
<dbReference type="KEGG" id="dze:Dd1591_3214"/>
<proteinExistence type="predicted"/>
<gene>
    <name evidence="1" type="ordered locus">Dd1591_3214</name>
</gene>
<dbReference type="EMBL" id="CP001655">
    <property type="protein sequence ID" value="ACT08036.1"/>
    <property type="molecule type" value="Genomic_DNA"/>
</dbReference>